<accession>A0AAD5N358</accession>
<feature type="region of interest" description="Disordered" evidence="1">
    <location>
        <begin position="1"/>
        <end position="24"/>
    </location>
</feature>
<evidence type="ECO:0000313" key="2">
    <source>
        <dbReference type="EMBL" id="KAJ1359341.1"/>
    </source>
</evidence>
<evidence type="ECO:0000313" key="3">
    <source>
        <dbReference type="Proteomes" id="UP001196413"/>
    </source>
</evidence>
<comment type="caution">
    <text evidence="2">The sequence shown here is derived from an EMBL/GenBank/DDBJ whole genome shotgun (WGS) entry which is preliminary data.</text>
</comment>
<proteinExistence type="predicted"/>
<name>A0AAD5N358_PARTN</name>
<reference evidence="2" key="1">
    <citation type="submission" date="2021-06" db="EMBL/GenBank/DDBJ databases">
        <title>Parelaphostrongylus tenuis whole genome reference sequence.</title>
        <authorList>
            <person name="Garwood T.J."/>
            <person name="Larsen P.A."/>
            <person name="Fountain-Jones N.M."/>
            <person name="Garbe J.R."/>
            <person name="Macchietto M.G."/>
            <person name="Kania S.A."/>
            <person name="Gerhold R.W."/>
            <person name="Richards J.E."/>
            <person name="Wolf T.M."/>
        </authorList>
    </citation>
    <scope>NUCLEOTIDE SEQUENCE</scope>
    <source>
        <strain evidence="2">MNPRO001-30</strain>
        <tissue evidence="2">Meninges</tissue>
    </source>
</reference>
<organism evidence="2 3">
    <name type="scientific">Parelaphostrongylus tenuis</name>
    <name type="common">Meningeal worm</name>
    <dbReference type="NCBI Taxonomy" id="148309"/>
    <lineage>
        <taxon>Eukaryota</taxon>
        <taxon>Metazoa</taxon>
        <taxon>Ecdysozoa</taxon>
        <taxon>Nematoda</taxon>
        <taxon>Chromadorea</taxon>
        <taxon>Rhabditida</taxon>
        <taxon>Rhabditina</taxon>
        <taxon>Rhabditomorpha</taxon>
        <taxon>Strongyloidea</taxon>
        <taxon>Metastrongylidae</taxon>
        <taxon>Parelaphostrongylus</taxon>
    </lineage>
</organism>
<feature type="compositionally biased region" description="Low complexity" evidence="1">
    <location>
        <begin position="12"/>
        <end position="24"/>
    </location>
</feature>
<sequence>MRHQPEHISAISQAKSISRSKNSSSLDLKKAVNFSTQTIDVSFVLLVLEMLQQPEEGVGRRQFRTVQRMIQQLPDHFGQLPLCQLDDMQHYVVLKANELAPTST</sequence>
<evidence type="ECO:0000256" key="1">
    <source>
        <dbReference type="SAM" id="MobiDB-lite"/>
    </source>
</evidence>
<dbReference type="Proteomes" id="UP001196413">
    <property type="component" value="Unassembled WGS sequence"/>
</dbReference>
<dbReference type="EMBL" id="JAHQIW010003598">
    <property type="protein sequence ID" value="KAJ1359341.1"/>
    <property type="molecule type" value="Genomic_DNA"/>
</dbReference>
<protein>
    <submittedName>
        <fullName evidence="2">Uncharacterized protein</fullName>
    </submittedName>
</protein>
<keyword evidence="3" id="KW-1185">Reference proteome</keyword>
<gene>
    <name evidence="2" type="ORF">KIN20_018038</name>
</gene>
<dbReference type="AlphaFoldDB" id="A0AAD5N358"/>